<dbReference type="InterPro" id="IPR036186">
    <property type="entry name" value="Serpin_sf"/>
</dbReference>
<dbReference type="PANTHER" id="PTHR11461">
    <property type="entry name" value="SERINE PROTEASE INHIBITOR, SERPIN"/>
    <property type="match status" value="1"/>
</dbReference>
<evidence type="ECO:0000256" key="2">
    <source>
        <dbReference type="ARBA" id="ARBA00022690"/>
    </source>
</evidence>
<evidence type="ECO:0000313" key="8">
    <source>
        <dbReference type="Proteomes" id="UP001233999"/>
    </source>
</evidence>
<reference evidence="7" key="2">
    <citation type="submission" date="2023-05" db="EMBL/GenBank/DDBJ databases">
        <authorList>
            <person name="Fouks B."/>
        </authorList>
    </citation>
    <scope>NUCLEOTIDE SEQUENCE</scope>
    <source>
        <strain evidence="7">Stay&amp;Tobe</strain>
        <tissue evidence="7">Testes</tissue>
    </source>
</reference>
<dbReference type="InterPro" id="IPR023796">
    <property type="entry name" value="Serpin_dom"/>
</dbReference>
<comment type="caution">
    <text evidence="7">The sequence shown here is derived from an EMBL/GenBank/DDBJ whole genome shotgun (WGS) entry which is preliminary data.</text>
</comment>
<dbReference type="Proteomes" id="UP001233999">
    <property type="component" value="Unassembled WGS sequence"/>
</dbReference>
<dbReference type="GO" id="GO:0005615">
    <property type="term" value="C:extracellular space"/>
    <property type="evidence" value="ECO:0007669"/>
    <property type="project" value="InterPro"/>
</dbReference>
<keyword evidence="8" id="KW-1185">Reference proteome</keyword>
<feature type="chain" id="PRO_5041964173" description="Serpin domain-containing protein" evidence="5">
    <location>
        <begin position="23"/>
        <end position="399"/>
    </location>
</feature>
<dbReference type="Pfam" id="PF00079">
    <property type="entry name" value="Serpin"/>
    <property type="match status" value="1"/>
</dbReference>
<name>A0AAD8EC47_DIPPU</name>
<dbReference type="SUPFAM" id="SSF56574">
    <property type="entry name" value="Serpins"/>
    <property type="match status" value="1"/>
</dbReference>
<dbReference type="AlphaFoldDB" id="A0AAD8EC47"/>
<proteinExistence type="inferred from homology"/>
<keyword evidence="3" id="KW-0722">Serine protease inhibitor</keyword>
<dbReference type="PROSITE" id="PS00284">
    <property type="entry name" value="SERPIN"/>
    <property type="match status" value="1"/>
</dbReference>
<sequence>MWKVKNVFLLICCTVFFGNSSGEISEEAKTATNQFSLDLLKTVLENKTGNAVVSPVSVYTLLAILQQGAGGNTQQEVNNVVHAQPEITKLAYKTLTTRYKGSFPRQDLEFATRAFADATFQLKSDFKQTLINDFLSDIDTVDFNSSENAAAHINNWVSQATKQLIPKLFEPNDISPPTALVLVNALYFKNHWDNPFISVRNKAFSPSNGVEIQVPTLSQVEVYYAGQCACIGVKYVHLDFVGTSDFTVLLVQSTEKHGLDNMLNQMTAQNLTNIIKHTGQKRVNLQVPKFRLKTDSNLSDVLKKLGMTEAFQDNANLSNITDQQIKVDSVIQKANIALDEHGVTAAAATGMTFHYMMAIIHPTVEDMDFIADHPFLFFIVDRANHVPLFAGRVTNPSSQ</sequence>
<evidence type="ECO:0000259" key="6">
    <source>
        <dbReference type="SMART" id="SM00093"/>
    </source>
</evidence>
<keyword evidence="5" id="KW-0732">Signal</keyword>
<dbReference type="PANTHER" id="PTHR11461:SF211">
    <property type="entry name" value="GH10112P-RELATED"/>
    <property type="match status" value="1"/>
</dbReference>
<keyword evidence="2" id="KW-0646">Protease inhibitor</keyword>
<gene>
    <name evidence="7" type="ORF">L9F63_020614</name>
</gene>
<dbReference type="EMBL" id="JASPKZ010007317">
    <property type="protein sequence ID" value="KAJ9585040.1"/>
    <property type="molecule type" value="Genomic_DNA"/>
</dbReference>
<evidence type="ECO:0000313" key="7">
    <source>
        <dbReference type="EMBL" id="KAJ9585040.1"/>
    </source>
</evidence>
<evidence type="ECO:0000256" key="3">
    <source>
        <dbReference type="ARBA" id="ARBA00022900"/>
    </source>
</evidence>
<organism evidence="7 8">
    <name type="scientific">Diploptera punctata</name>
    <name type="common">Pacific beetle cockroach</name>
    <dbReference type="NCBI Taxonomy" id="6984"/>
    <lineage>
        <taxon>Eukaryota</taxon>
        <taxon>Metazoa</taxon>
        <taxon>Ecdysozoa</taxon>
        <taxon>Arthropoda</taxon>
        <taxon>Hexapoda</taxon>
        <taxon>Insecta</taxon>
        <taxon>Pterygota</taxon>
        <taxon>Neoptera</taxon>
        <taxon>Polyneoptera</taxon>
        <taxon>Dictyoptera</taxon>
        <taxon>Blattodea</taxon>
        <taxon>Blaberoidea</taxon>
        <taxon>Blaberidae</taxon>
        <taxon>Diplopterinae</taxon>
        <taxon>Diploptera</taxon>
    </lineage>
</organism>
<feature type="signal peptide" evidence="5">
    <location>
        <begin position="1"/>
        <end position="22"/>
    </location>
</feature>
<comment type="similarity">
    <text evidence="1 4">Belongs to the serpin family.</text>
</comment>
<dbReference type="CDD" id="cd00172">
    <property type="entry name" value="serpin"/>
    <property type="match status" value="1"/>
</dbReference>
<dbReference type="InterPro" id="IPR042178">
    <property type="entry name" value="Serpin_sf_1"/>
</dbReference>
<dbReference type="SMART" id="SM00093">
    <property type="entry name" value="SERPIN"/>
    <property type="match status" value="1"/>
</dbReference>
<accession>A0AAD8EC47</accession>
<dbReference type="InterPro" id="IPR000215">
    <property type="entry name" value="Serpin_fam"/>
</dbReference>
<dbReference type="Gene3D" id="3.30.497.10">
    <property type="entry name" value="Antithrombin, subunit I, domain 2"/>
    <property type="match status" value="1"/>
</dbReference>
<dbReference type="InterPro" id="IPR023795">
    <property type="entry name" value="Serpin_CS"/>
</dbReference>
<dbReference type="InterPro" id="IPR042185">
    <property type="entry name" value="Serpin_sf_2"/>
</dbReference>
<evidence type="ECO:0000256" key="5">
    <source>
        <dbReference type="SAM" id="SignalP"/>
    </source>
</evidence>
<evidence type="ECO:0000256" key="4">
    <source>
        <dbReference type="RuleBase" id="RU000411"/>
    </source>
</evidence>
<evidence type="ECO:0000256" key="1">
    <source>
        <dbReference type="ARBA" id="ARBA00009500"/>
    </source>
</evidence>
<feature type="domain" description="Serpin" evidence="6">
    <location>
        <begin position="37"/>
        <end position="396"/>
    </location>
</feature>
<protein>
    <recommendedName>
        <fullName evidence="6">Serpin domain-containing protein</fullName>
    </recommendedName>
</protein>
<reference evidence="7" key="1">
    <citation type="journal article" date="2023" name="IScience">
        <title>Live-bearing cockroach genome reveals convergent evolutionary mechanisms linked to viviparity in insects and beyond.</title>
        <authorList>
            <person name="Fouks B."/>
            <person name="Harrison M.C."/>
            <person name="Mikhailova A.A."/>
            <person name="Marchal E."/>
            <person name="English S."/>
            <person name="Carruthers M."/>
            <person name="Jennings E.C."/>
            <person name="Chiamaka E.L."/>
            <person name="Frigard R.A."/>
            <person name="Pippel M."/>
            <person name="Attardo G.M."/>
            <person name="Benoit J.B."/>
            <person name="Bornberg-Bauer E."/>
            <person name="Tobe S.S."/>
        </authorList>
    </citation>
    <scope>NUCLEOTIDE SEQUENCE</scope>
    <source>
        <strain evidence="7">Stay&amp;Tobe</strain>
    </source>
</reference>
<dbReference type="GO" id="GO:0004867">
    <property type="term" value="F:serine-type endopeptidase inhibitor activity"/>
    <property type="evidence" value="ECO:0007669"/>
    <property type="project" value="UniProtKB-KW"/>
</dbReference>
<dbReference type="Gene3D" id="2.30.39.10">
    <property type="entry name" value="Alpha-1-antitrypsin, domain 1"/>
    <property type="match status" value="1"/>
</dbReference>